<accession>A0A4Z1INS1</accession>
<reference evidence="2 3" key="1">
    <citation type="submission" date="2017-12" db="EMBL/GenBank/DDBJ databases">
        <title>Comparative genomics of Botrytis spp.</title>
        <authorList>
            <person name="Valero-Jimenez C.A."/>
            <person name="Tapia P."/>
            <person name="Veloso J."/>
            <person name="Silva-Moreno E."/>
            <person name="Staats M."/>
            <person name="Valdes J.H."/>
            <person name="Van Kan J.A.L."/>
        </authorList>
    </citation>
    <scope>NUCLEOTIDE SEQUENCE [LARGE SCALE GENOMIC DNA]</scope>
    <source>
        <strain evidence="2 3">MUCL2120</strain>
    </source>
</reference>
<keyword evidence="3" id="KW-1185">Reference proteome</keyword>
<gene>
    <name evidence="2" type="ORF">BOTNAR_0105g00260</name>
</gene>
<feature type="compositionally biased region" description="Basic and acidic residues" evidence="1">
    <location>
        <begin position="271"/>
        <end position="283"/>
    </location>
</feature>
<sequence>MSSSQKETPEEIVAGLAKGFYVGIYQRHCDTIEENKNHPLVKRYWAATKTYDATKGKDKVKNFISARGRKASKKELDKLRKENKDIGEFETAEKDKNDLAQETHVKSHRNATDAKESMEKKNEEVIAYHKAIDHALFAKEKREAAKLLLQPSGSSTGSTRNPRNAGDGNGTQNRPLVGKLESKTVLNTRLRNEEDERHQREQREQREKATMLAAMVAATLASDSSENTSRDRPRHGSRDRSNPPTGSKPPASASKELQRNSGRHRVPSPHTHRELHFDAKGKDDDESVDIVMFKEKASREKARERERARERARQMERAKR</sequence>
<comment type="caution">
    <text evidence="2">The sequence shown here is derived from an EMBL/GenBank/DDBJ whole genome shotgun (WGS) entry which is preliminary data.</text>
</comment>
<feature type="compositionally biased region" description="Polar residues" evidence="1">
    <location>
        <begin position="151"/>
        <end position="162"/>
    </location>
</feature>
<dbReference type="AlphaFoldDB" id="A0A4Z1INS1"/>
<dbReference type="EMBL" id="PQXJ01000105">
    <property type="protein sequence ID" value="TGO63066.1"/>
    <property type="molecule type" value="Genomic_DNA"/>
</dbReference>
<name>A0A4Z1INS1_9HELO</name>
<dbReference type="OrthoDB" id="3562335at2759"/>
<feature type="compositionally biased region" description="Basic and acidic residues" evidence="1">
    <location>
        <begin position="292"/>
        <end position="320"/>
    </location>
</feature>
<organism evidence="2 3">
    <name type="scientific">Botryotinia narcissicola</name>
    <dbReference type="NCBI Taxonomy" id="278944"/>
    <lineage>
        <taxon>Eukaryota</taxon>
        <taxon>Fungi</taxon>
        <taxon>Dikarya</taxon>
        <taxon>Ascomycota</taxon>
        <taxon>Pezizomycotina</taxon>
        <taxon>Leotiomycetes</taxon>
        <taxon>Helotiales</taxon>
        <taxon>Sclerotiniaceae</taxon>
        <taxon>Botryotinia</taxon>
    </lineage>
</organism>
<protein>
    <submittedName>
        <fullName evidence="2">Uncharacterized protein</fullName>
    </submittedName>
</protein>
<proteinExistence type="predicted"/>
<evidence type="ECO:0000313" key="2">
    <source>
        <dbReference type="EMBL" id="TGO63066.1"/>
    </source>
</evidence>
<evidence type="ECO:0000313" key="3">
    <source>
        <dbReference type="Proteomes" id="UP000297452"/>
    </source>
</evidence>
<feature type="compositionally biased region" description="Low complexity" evidence="1">
    <location>
        <begin position="210"/>
        <end position="221"/>
    </location>
</feature>
<feature type="compositionally biased region" description="Basic and acidic residues" evidence="1">
    <location>
        <begin position="190"/>
        <end position="209"/>
    </location>
</feature>
<feature type="compositionally biased region" description="Basic and acidic residues" evidence="1">
    <location>
        <begin position="228"/>
        <end position="241"/>
    </location>
</feature>
<dbReference type="Proteomes" id="UP000297452">
    <property type="component" value="Unassembled WGS sequence"/>
</dbReference>
<feature type="region of interest" description="Disordered" evidence="1">
    <location>
        <begin position="149"/>
        <end position="320"/>
    </location>
</feature>
<feature type="region of interest" description="Disordered" evidence="1">
    <location>
        <begin position="88"/>
        <end position="118"/>
    </location>
</feature>
<evidence type="ECO:0000256" key="1">
    <source>
        <dbReference type="SAM" id="MobiDB-lite"/>
    </source>
</evidence>